<dbReference type="EMBL" id="JARQTX010000003">
    <property type="protein sequence ID" value="MDG2945399.1"/>
    <property type="molecule type" value="Genomic_DNA"/>
</dbReference>
<proteinExistence type="predicted"/>
<protein>
    <submittedName>
        <fullName evidence="1">Uncharacterized protein</fullName>
    </submittedName>
</protein>
<dbReference type="GeneID" id="93226453"/>
<sequence>MALKRRTFLRKTSKLSHLAQVHRALRLHRLKRHKRKIADRKALHFMSLEND</sequence>
<organism evidence="1 2">
    <name type="scientific">Exercitatus varius</name>
    <dbReference type="NCBI Taxonomy" id="67857"/>
    <lineage>
        <taxon>Bacteria</taxon>
        <taxon>Pseudomonadati</taxon>
        <taxon>Pseudomonadota</taxon>
        <taxon>Gammaproteobacteria</taxon>
        <taxon>Pasteurellales</taxon>
        <taxon>Pasteurellaceae</taxon>
        <taxon>Exercitatus</taxon>
    </lineage>
</organism>
<accession>A0ABT6EPD0</accession>
<gene>
    <name evidence="1" type="ORF">P7M32_03000</name>
</gene>
<evidence type="ECO:0000313" key="2">
    <source>
        <dbReference type="Proteomes" id="UP001216057"/>
    </source>
</evidence>
<reference evidence="1 2" key="1">
    <citation type="submission" date="2023-03" db="EMBL/GenBank/DDBJ databases">
        <title>Classification of Bisgaard taxon 6 and taxon 10 as Exercitatus varius gen. nov., spec. nov.</title>
        <authorList>
            <person name="Christensen H."/>
        </authorList>
    </citation>
    <scope>NUCLEOTIDE SEQUENCE [LARGE SCALE GENOMIC DNA]</scope>
    <source>
        <strain evidence="1 2">23350_01</strain>
    </source>
</reference>
<keyword evidence="2" id="KW-1185">Reference proteome</keyword>
<dbReference type="Proteomes" id="UP001216057">
    <property type="component" value="Unassembled WGS sequence"/>
</dbReference>
<evidence type="ECO:0000313" key="1">
    <source>
        <dbReference type="EMBL" id="MDG2945399.1"/>
    </source>
</evidence>
<name>A0ABT6EPD0_9PAST</name>
<dbReference type="RefSeq" id="WP_317474939.1">
    <property type="nucleotide sequence ID" value="NZ_JARQTO010000003.1"/>
</dbReference>
<comment type="caution">
    <text evidence="1">The sequence shown here is derived from an EMBL/GenBank/DDBJ whole genome shotgun (WGS) entry which is preliminary data.</text>
</comment>